<evidence type="ECO:0000256" key="1">
    <source>
        <dbReference type="ARBA" id="ARBA00010164"/>
    </source>
</evidence>
<evidence type="ECO:0000313" key="5">
    <source>
        <dbReference type="EMBL" id="RTE53743.1"/>
    </source>
</evidence>
<organism evidence="5 6">
    <name type="scientific">Arenibacter aquaticus</name>
    <dbReference type="NCBI Taxonomy" id="2489054"/>
    <lineage>
        <taxon>Bacteria</taxon>
        <taxon>Pseudomonadati</taxon>
        <taxon>Bacteroidota</taxon>
        <taxon>Flavobacteriia</taxon>
        <taxon>Flavobacteriales</taxon>
        <taxon>Flavobacteriaceae</taxon>
        <taxon>Arenibacter</taxon>
    </lineage>
</organism>
<dbReference type="InterPro" id="IPR012893">
    <property type="entry name" value="HipA-like_C"/>
</dbReference>
<dbReference type="AlphaFoldDB" id="A0A3S0CNQ9"/>
<dbReference type="PANTHER" id="PTHR37419">
    <property type="entry name" value="SERINE/THREONINE-PROTEIN KINASE TOXIN HIPA"/>
    <property type="match status" value="1"/>
</dbReference>
<name>A0A3S0CNQ9_9FLAO</name>
<dbReference type="InterPro" id="IPR052028">
    <property type="entry name" value="HipA_Ser/Thr_kinase"/>
</dbReference>
<keyword evidence="2" id="KW-0808">Transferase</keyword>
<dbReference type="PANTHER" id="PTHR37419:SF1">
    <property type="entry name" value="SERINE_THREONINE-PROTEIN KINASE TOXIN HIPA"/>
    <property type="match status" value="1"/>
</dbReference>
<evidence type="ECO:0000259" key="4">
    <source>
        <dbReference type="Pfam" id="PF07804"/>
    </source>
</evidence>
<dbReference type="GO" id="GO:0005829">
    <property type="term" value="C:cytosol"/>
    <property type="evidence" value="ECO:0007669"/>
    <property type="project" value="TreeGrafter"/>
</dbReference>
<comment type="similarity">
    <text evidence="1">Belongs to the HipA Ser/Thr kinase family.</text>
</comment>
<sequence length="329" mass="37466">MSNPMKINNCPGTLKKGLDTYSTTALNRLFNGRKVSPILPYESPVTNVVTEELFKENKIRLSISGVQEKFSVLLEKNKLRLINEGEQGQYILKPIPNVGTRTDQMPANEHLSMQIARQIFGIETAENGLVFFKNGDPAYITKRFDVQEDGTKLAVEDFATLAGRTPQTHGTDFKYSGNYLQLFELLIKYVPAYPIEAIKLFKLLLFNYLISNGDAHFKNFSLIETALGDFKLSPAYDLLNSRIHIDDRDFALEDGLLPLDKSRGKVTEQFFQLAALAGISKRQYEKVFKSLTTNQDKVQSLVELSYLDEKTKRNYLQGYQTRLKKLLRD</sequence>
<dbReference type="EMBL" id="RQPJ01000003">
    <property type="protein sequence ID" value="RTE53743.1"/>
    <property type="molecule type" value="Genomic_DNA"/>
</dbReference>
<proteinExistence type="inferred from homology"/>
<keyword evidence="6" id="KW-1185">Reference proteome</keyword>
<keyword evidence="3" id="KW-0418">Kinase</keyword>
<evidence type="ECO:0000256" key="3">
    <source>
        <dbReference type="ARBA" id="ARBA00022777"/>
    </source>
</evidence>
<dbReference type="OrthoDB" id="9805913at2"/>
<reference evidence="5 6" key="1">
    <citation type="submission" date="2018-11" db="EMBL/GenBank/DDBJ databases">
        <title>Arenibacter aquaticus sp.nov., a marine bacterium isolated from surface seawater in the South China Sea.</title>
        <authorList>
            <person name="Guo J."/>
            <person name="Sun J."/>
        </authorList>
    </citation>
    <scope>NUCLEOTIDE SEQUENCE [LARGE SCALE GENOMIC DNA]</scope>
    <source>
        <strain evidence="5 6">GUO666</strain>
    </source>
</reference>
<evidence type="ECO:0000256" key="2">
    <source>
        <dbReference type="ARBA" id="ARBA00022679"/>
    </source>
</evidence>
<accession>A0A3S0CNQ9</accession>
<protein>
    <submittedName>
        <fullName evidence="5">Type II toxin-antitoxin system HipA family toxin</fullName>
    </submittedName>
</protein>
<dbReference type="Proteomes" id="UP000267585">
    <property type="component" value="Unassembled WGS sequence"/>
</dbReference>
<dbReference type="Gene3D" id="1.10.1070.20">
    <property type="match status" value="1"/>
</dbReference>
<dbReference type="Pfam" id="PF07804">
    <property type="entry name" value="HipA_C"/>
    <property type="match status" value="1"/>
</dbReference>
<gene>
    <name evidence="5" type="ORF">EHW67_07325</name>
</gene>
<comment type="caution">
    <text evidence="5">The sequence shown here is derived from an EMBL/GenBank/DDBJ whole genome shotgun (WGS) entry which is preliminary data.</text>
</comment>
<evidence type="ECO:0000313" key="6">
    <source>
        <dbReference type="Proteomes" id="UP000267585"/>
    </source>
</evidence>
<feature type="domain" description="HipA-like C-terminal" evidence="4">
    <location>
        <begin position="61"/>
        <end position="293"/>
    </location>
</feature>
<dbReference type="GO" id="GO:0004674">
    <property type="term" value="F:protein serine/threonine kinase activity"/>
    <property type="evidence" value="ECO:0007669"/>
    <property type="project" value="TreeGrafter"/>
</dbReference>